<keyword evidence="3" id="KW-1185">Reference proteome</keyword>
<feature type="compositionally biased region" description="Basic and acidic residues" evidence="1">
    <location>
        <begin position="1"/>
        <end position="20"/>
    </location>
</feature>
<dbReference type="EMBL" id="JAGKQM010000014">
    <property type="protein sequence ID" value="KAH0884506.1"/>
    <property type="molecule type" value="Genomic_DNA"/>
</dbReference>
<proteinExistence type="predicted"/>
<comment type="caution">
    <text evidence="2">The sequence shown here is derived from an EMBL/GenBank/DDBJ whole genome shotgun (WGS) entry which is preliminary data.</text>
</comment>
<protein>
    <submittedName>
        <fullName evidence="2">Uncharacterized protein</fullName>
    </submittedName>
</protein>
<sequence>MEHTGKYSISTDRKTSEKTVDSSASVKPNGKSIDASVTVMKPNEKAAVSSANPMNPDAATALSSAHVDQVMLFRDAPYR</sequence>
<reference evidence="2 3" key="1">
    <citation type="submission" date="2021-05" db="EMBL/GenBank/DDBJ databases">
        <title>Genome Assembly of Synthetic Allotetraploid Brassica napus Reveals Homoeologous Exchanges between Subgenomes.</title>
        <authorList>
            <person name="Davis J.T."/>
        </authorList>
    </citation>
    <scope>NUCLEOTIDE SEQUENCE [LARGE SCALE GENOMIC DNA]</scope>
    <source>
        <strain evidence="3">cv. Da-Ae</strain>
        <tissue evidence="2">Seedling</tissue>
    </source>
</reference>
<dbReference type="Proteomes" id="UP000824890">
    <property type="component" value="Unassembled WGS sequence"/>
</dbReference>
<gene>
    <name evidence="2" type="ORF">HID58_060602</name>
</gene>
<evidence type="ECO:0000313" key="2">
    <source>
        <dbReference type="EMBL" id="KAH0884506.1"/>
    </source>
</evidence>
<feature type="region of interest" description="Disordered" evidence="1">
    <location>
        <begin position="1"/>
        <end position="38"/>
    </location>
</feature>
<accession>A0ABQ7ZW51</accession>
<evidence type="ECO:0000256" key="1">
    <source>
        <dbReference type="SAM" id="MobiDB-lite"/>
    </source>
</evidence>
<organism evidence="2 3">
    <name type="scientific">Brassica napus</name>
    <name type="common">Rape</name>
    <dbReference type="NCBI Taxonomy" id="3708"/>
    <lineage>
        <taxon>Eukaryota</taxon>
        <taxon>Viridiplantae</taxon>
        <taxon>Streptophyta</taxon>
        <taxon>Embryophyta</taxon>
        <taxon>Tracheophyta</taxon>
        <taxon>Spermatophyta</taxon>
        <taxon>Magnoliopsida</taxon>
        <taxon>eudicotyledons</taxon>
        <taxon>Gunneridae</taxon>
        <taxon>Pentapetalae</taxon>
        <taxon>rosids</taxon>
        <taxon>malvids</taxon>
        <taxon>Brassicales</taxon>
        <taxon>Brassicaceae</taxon>
        <taxon>Brassiceae</taxon>
        <taxon>Brassica</taxon>
    </lineage>
</organism>
<evidence type="ECO:0000313" key="3">
    <source>
        <dbReference type="Proteomes" id="UP000824890"/>
    </source>
</evidence>
<name>A0ABQ7ZW51_BRANA</name>